<evidence type="ECO:0000256" key="2">
    <source>
        <dbReference type="ARBA" id="ARBA00022448"/>
    </source>
</evidence>
<reference evidence="9" key="1">
    <citation type="submission" date="2016-10" db="EMBL/GenBank/DDBJ databases">
        <title>Sequence of Gallionella enrichment culture.</title>
        <authorList>
            <person name="Poehlein A."/>
            <person name="Muehling M."/>
            <person name="Daniel R."/>
        </authorList>
    </citation>
    <scope>NUCLEOTIDE SEQUENCE</scope>
</reference>
<name>A0A1J5S529_9ZZZZ</name>
<evidence type="ECO:0000256" key="1">
    <source>
        <dbReference type="ARBA" id="ARBA00004429"/>
    </source>
</evidence>
<keyword evidence="4" id="KW-0997">Cell inner membrane</keyword>
<evidence type="ECO:0000256" key="3">
    <source>
        <dbReference type="ARBA" id="ARBA00022475"/>
    </source>
</evidence>
<dbReference type="GO" id="GO:0005886">
    <property type="term" value="C:plasma membrane"/>
    <property type="evidence" value="ECO:0007669"/>
    <property type="project" value="UniProtKB-SubCell"/>
</dbReference>
<dbReference type="PANTHER" id="PTHR30574:SF1">
    <property type="entry name" value="SULPHUR TRANSPORT DOMAIN-CONTAINING PROTEIN"/>
    <property type="match status" value="1"/>
</dbReference>
<feature type="transmembrane region" description="Helical" evidence="8">
    <location>
        <begin position="20"/>
        <end position="46"/>
    </location>
</feature>
<organism evidence="9">
    <name type="scientific">mine drainage metagenome</name>
    <dbReference type="NCBI Taxonomy" id="410659"/>
    <lineage>
        <taxon>unclassified sequences</taxon>
        <taxon>metagenomes</taxon>
        <taxon>ecological metagenomes</taxon>
    </lineage>
</organism>
<feature type="transmembrane region" description="Helical" evidence="8">
    <location>
        <begin position="132"/>
        <end position="152"/>
    </location>
</feature>
<keyword evidence="3" id="KW-1003">Cell membrane</keyword>
<keyword evidence="7 8" id="KW-0472">Membrane</keyword>
<proteinExistence type="predicted"/>
<evidence type="ECO:0000256" key="5">
    <source>
        <dbReference type="ARBA" id="ARBA00022692"/>
    </source>
</evidence>
<keyword evidence="6 8" id="KW-1133">Transmembrane helix</keyword>
<dbReference type="EMBL" id="MLJW01000167">
    <property type="protein sequence ID" value="OIQ95437.1"/>
    <property type="molecule type" value="Genomic_DNA"/>
</dbReference>
<sequence length="158" mass="16575">MNWVAHVFPTGWMHFLGGGIAIGLGVSLLFLLTGFIGGVSTAYSAVWSYVSQWPHFQHDKFVSTRNWRLTYALGMVLGAVAFTLLVNHGEGFVTHVPAWQLLAGGIIGGFGARMGGGCTSGHGICGLGSLQFPSLLAVITFLATAIGTAHLVRALGGF</sequence>
<keyword evidence="2" id="KW-0813">Transport</keyword>
<comment type="caution">
    <text evidence="9">The sequence shown here is derived from an EMBL/GenBank/DDBJ whole genome shotgun (WGS) entry which is preliminary data.</text>
</comment>
<feature type="transmembrane region" description="Helical" evidence="8">
    <location>
        <begin position="92"/>
        <end position="112"/>
    </location>
</feature>
<dbReference type="AlphaFoldDB" id="A0A1J5S529"/>
<dbReference type="InterPro" id="IPR007272">
    <property type="entry name" value="Sulf_transp_TsuA/YedE"/>
</dbReference>
<dbReference type="Pfam" id="PF04143">
    <property type="entry name" value="Sulf_transp"/>
    <property type="match status" value="1"/>
</dbReference>
<evidence type="ECO:0000256" key="7">
    <source>
        <dbReference type="ARBA" id="ARBA00023136"/>
    </source>
</evidence>
<gene>
    <name evidence="9" type="ORF">GALL_225980</name>
</gene>
<keyword evidence="5 8" id="KW-0812">Transmembrane</keyword>
<dbReference type="PANTHER" id="PTHR30574">
    <property type="entry name" value="INNER MEMBRANE PROTEIN YEDE"/>
    <property type="match status" value="1"/>
</dbReference>
<evidence type="ECO:0000256" key="8">
    <source>
        <dbReference type="SAM" id="Phobius"/>
    </source>
</evidence>
<protein>
    <submittedName>
        <fullName evidence="9">Uncharacterized protein</fullName>
    </submittedName>
</protein>
<evidence type="ECO:0000256" key="6">
    <source>
        <dbReference type="ARBA" id="ARBA00022989"/>
    </source>
</evidence>
<evidence type="ECO:0000313" key="9">
    <source>
        <dbReference type="EMBL" id="OIQ95437.1"/>
    </source>
</evidence>
<comment type="subcellular location">
    <subcellularLocation>
        <location evidence="1">Cell inner membrane</location>
        <topology evidence="1">Multi-pass membrane protein</topology>
    </subcellularLocation>
</comment>
<feature type="transmembrane region" description="Helical" evidence="8">
    <location>
        <begin position="67"/>
        <end position="86"/>
    </location>
</feature>
<evidence type="ECO:0000256" key="4">
    <source>
        <dbReference type="ARBA" id="ARBA00022519"/>
    </source>
</evidence>
<accession>A0A1J5S529</accession>